<feature type="region of interest" description="Disordered" evidence="6">
    <location>
        <begin position="4307"/>
        <end position="4331"/>
    </location>
</feature>
<evidence type="ECO:0000256" key="5">
    <source>
        <dbReference type="ARBA" id="ARBA00024043"/>
    </source>
</evidence>
<feature type="compositionally biased region" description="Basic residues" evidence="6">
    <location>
        <begin position="3121"/>
        <end position="3134"/>
    </location>
</feature>
<proteinExistence type="inferred from homology"/>
<dbReference type="Pfam" id="PF13332">
    <property type="entry name" value="Fil_haemagg_2"/>
    <property type="match status" value="4"/>
</dbReference>
<organism evidence="8 9">
    <name type="scientific">Photorhabdus khanii subsp. guanajuatensis</name>
    <dbReference type="NCBI Taxonomy" id="2100166"/>
    <lineage>
        <taxon>Bacteria</taxon>
        <taxon>Pseudomonadati</taxon>
        <taxon>Pseudomonadota</taxon>
        <taxon>Gammaproteobacteria</taxon>
        <taxon>Enterobacterales</taxon>
        <taxon>Morganellaceae</taxon>
        <taxon>Photorhabdus</taxon>
    </lineage>
</organism>
<dbReference type="Pfam" id="PF13018">
    <property type="entry name" value="ESPR"/>
    <property type="match status" value="1"/>
</dbReference>
<dbReference type="InterPro" id="IPR024973">
    <property type="entry name" value="ESPR"/>
</dbReference>
<feature type="compositionally biased region" description="Polar residues" evidence="6">
    <location>
        <begin position="3979"/>
        <end position="3998"/>
    </location>
</feature>
<dbReference type="PANTHER" id="PTHR34491">
    <property type="entry name" value="A-TYPE INCLUSION PROTEIN, PUTATIVE-RELATED"/>
    <property type="match status" value="1"/>
</dbReference>
<protein>
    <recommendedName>
        <fullName evidence="7">Filamentous haemagglutinin FhaB/tRNA nuclease CdiA-like TPS domain-containing protein</fullName>
    </recommendedName>
</protein>
<feature type="region of interest" description="Disordered" evidence="6">
    <location>
        <begin position="2498"/>
        <end position="2522"/>
    </location>
</feature>
<name>A0A4R4JSR4_9GAMM</name>
<reference evidence="8 9" key="1">
    <citation type="journal article" date="2019" name="Int. J. Syst. Evol. Microbiol.">
        <title>Photorhabdus khanii subsp. guanajuatensis subsp. nov., isolated from Heterorhabditis atacamensis, and Photorhabdus luminescens subsp. mexicana subsp. nov., isolated from Heterorhabditis mexicana entomopathogenic nematodes.</title>
        <authorList>
            <person name="Machado R.A.R."/>
            <person name="Bruno P."/>
            <person name="Arce C.C.M."/>
            <person name="Liechti N."/>
            <person name="Kohler A."/>
            <person name="Bernal J."/>
            <person name="Bruggmann R."/>
            <person name="Turlings T.C.J."/>
        </authorList>
    </citation>
    <scope>NUCLEOTIDE SEQUENCE [LARGE SCALE GENOMIC DNA]</scope>
    <source>
        <strain evidence="8 9">MEX20-17</strain>
    </source>
</reference>
<dbReference type="NCBIfam" id="TIGR01901">
    <property type="entry name" value="adhes_NPXG"/>
    <property type="match status" value="1"/>
</dbReference>
<comment type="subcellular location">
    <subcellularLocation>
        <location evidence="1">Target cell</location>
        <location evidence="1">Target cell cytoplasm</location>
    </subcellularLocation>
</comment>
<dbReference type="RefSeq" id="WP_132354579.1">
    <property type="nucleotide sequence ID" value="NZ_CAWOJO010000017.1"/>
</dbReference>
<evidence type="ECO:0000256" key="2">
    <source>
        <dbReference type="ARBA" id="ARBA00022656"/>
    </source>
</evidence>
<feature type="compositionally biased region" description="Polar residues" evidence="6">
    <location>
        <begin position="4315"/>
        <end position="4329"/>
    </location>
</feature>
<dbReference type="Pfam" id="PF05594">
    <property type="entry name" value="Fil_haemagg"/>
    <property type="match status" value="30"/>
</dbReference>
<comment type="caution">
    <text evidence="8">The sequence shown here is derived from an EMBL/GenBank/DDBJ whole genome shotgun (WGS) entry which is preliminary data.</text>
</comment>
<sequence length="4841" mass="507183">MNKHLYRIIFNKARNMLMVVADIATAGQGSTVRRRSRRQSSQCLCRLTALRLSLLLATGCISLTAQADIVADRHAPGHQQPAILSSANGTPQINIQTPNAAGVSHNTYSKFDIDKQGAILNNSHTATQTQLGGMVAGNPWLAKAEAKIIINEINSLDKSRLNGWIEVAGQKAQVIIANPAGITCDGCGFINAHRTTLTTGQVMMEQGRLKGFDISQGEVSIEGLGMDSSQQNYTEIIARSVAINGKLHAQDLKVTTGRNIVDAAHKNIEKKSADSKRQPKFALDVAALGGMYANKITLVGTESGVGVHNAGHIGTTAGEIHLTADGQIENSGTFNSNHALKLTNISDFKNRGKLLSQSTITLKSGEKLHNSGTIAARSDTTLKAEVIQSASGSTLAAGIDEKGKATLPGSLTLTAKQQIQANGKNLATNTLEVQSKKINLSNSQTSANNIQLTASQEEISTANATVTANRFTAKTPGQFNNNGGKLVAREINLTTADLSNNQGEINQTGKGDLVLNTQKLSNRGGTIVAAQKGTLKLTVNDNLNNHQGKLLAQQIDVQTKGHKFINTAGHVIAREKLTLNSGELDNTSGLLQSGSDMIVNTHGQKLTNTKDTKNDDKKGIISSSGNLELNTGDINNTAGIISAKGKTTLNAGNVNNTDGQLLSQQMAELTTQALDNTRGQIQSESSLLLDTQNQTLININSGKTGGIIAKDSLQISSGKLNNDAGFIRGHGINIDTHQQVLSNQSGTIASKKNLQLESGELNSTGGKIKSDGDMTLDTHGKKLTTAKSSDTGGVTSEGTLTLTTGEIDNQDGSIIGTGTTTITGGELHNQRGKLASKTGALTLTVNKTDNSGGLMQSAGDLTLDTQGGLLTNTNSGKNRGITSTGNMKLITQGVNNDAGLIHAGKNLILDGQQGTITNRNSQPDQGILSSEDLTLTADAIDNHQGTVAANQQLKVTSGTVDNTGGLLKSGSTLSLNTQGKRLINTQSGDKQGIRSGHDLTLEAGEIDNTAGVIESQGETTLTSQNLNNTKGKILSQGKADLTTQAINNQRGLIQSAASLDLDTQQHELVNTDSGENGGIIAQDALELTTGKLINDRGSIRGNQTHINTHLQALNNLAGTIASKKNLQLDSGELDSTGGRIESDGDMTLNTHGAKLTNAQSGKNGGVISKSTLTLTTGEIDNHDGVIIGKGTTTVTGGELNNRGGTLASKTGALTLTVSKTDNSGGLLQSADDLTLNTQGGLLTNINSGKSGGIISTGNMNLTAQGINNKAGFIHAGKNLSLDGQKGTITNSNSQPEQGISSLGTLTMTAGAIDNQQGRVIADKQFTVTSTGTVDNTSGKMLSQHQQLTMNTGELNNTGGLLRSKTTLSLNTHGQKLINTQSGDKHGILSGGDLTLEAGEIDNTAGAINSQGETTLTSQNLNNTDGKILSQGKADLTTQAVNNQRGLIQSATSLDLDTQQHELVNTDSGENGGIVAQNALELTTGKLLNDRGSIRGDQTHINTHQQALNNLSGTIASKKNLQLDSGELDNTGGRIESAGDMTLDTHREKLTTAKSGDTGGVISKGTLTLTTGEIDNHDGVIIGKGTTTVTGGELNNRGGTLASETGALTLTVGKTDNSGGLLQSADDLTLNTQGGLLTNINSGKTGGIVSAGNASLTAQGINNKAGFIHADKNLILDGLQGKITNSNSQPEQGISSLGTLTMTAGTIDNQQGRVIADKQLTVTSTGIVDNTSGKMVSQHQQLTLNTGELNNAGGLLRSKTTLSLNTHGQKLINTQSGDKHGILSGGNLTLEAGEIDNTAGVIESQGETTLTSQNLNNTKGKILSLEKADLITEVVNNQRGLIQSATDLELNTQQHKLTNTDSGKSGGVIAKNTLKLTTGNLINDHGFIRGDETHINTQKQALNNLGGIIFSKKNLQLDSGELNSTGGTIESDSDITLDTHGEKLTTAQSGKNGGVISKGALTLTTGEIDNRDGAIIGTGTTTVTGGELKNQGGTLVSETGALTLTVNETNNSNGLLQSAGDLTLDTQGGLLTNINSGKNGGILSKGNVNLTAQGINNDAGLIHAGKNLILYGLQGKITNRNSQPKQGILSLGTLTMAADAIDNHQGIVSANQQLKVTSSGIVKNTGGKIVSEHQQLTLNTGKIDNTGGLLQSGTTLSLDTHGQKLTNAQSGDKLGIRSGSNLTLQTGEIDNTAGVIGSQDEIKLTSQDLNNTDGKILSKGKASLITKAVNNQRGLVQSAARLELDTQQQELTNTDSGEINGIMARDAMKLTTGKLTNDRGFIRGDETHIDTQKQSLHNKAGTIVSKKNLQLDSGELDSTGGRIDSAGNMTLNTHGEKLTTAQSGDNGGVISKGTMTLITGEIDNHDGVIIGTGKTTITGGELKNQRGTLASKTDALELSVNETDNSGGLLHSAGKLTLNTNGHTLTNKNSRDQGGIRSQDDMLITSGDLHNQAGIIASHKIATLNTAAVNNTQGTLTGTQQIELTTQAFNNLKGTVRTDGKLSLNTQGQRLDNNGDKDKSGKFSAQGDLRLDIGELNNNTGFIAADGKTDITGTTLTNDNGRIAGNGGLAIHSQTLTNRGGTLQSAKTINIDTNRQLLDNQHGRIIGDGNTTVTSGKLDNQHGHIQGEKLVIDTGQADTDNQDGKLLSTDTMDLNTQLLDNRHGQIQAVGDATINAQKQTNNTSGFIHGSQQLALNTAKLINRETNRSNQGTEAQNLIIKAQQVDNTQGALRGADSLQAIVSQTLDNTQGMISGGKRLTIEDEDQELTVNNQKGTLIASEKTSIKVDALSGDGQVLSQGDMEIKLKQDFHNTGNTAANGNLSLETAGNIINDSTIKAGQAYLVAKNLINTQAAEISAGKTRIHIRDTLTNTGLIDGELTHLTTKILDNMGTGRIYGDRIALQTGTLNNTAQGDKAAVIAARDRMDIATGTLNNLNHAQIYSVRDMLIGGQLDENLTATSQAGRLINHAATIEAGGNLGIDAALIRNTNDRLVTHVVETEKSQRHEAVLSGHTTRYDWSQVDTSYRNKYGIRDAIMPDGSRDNEFYEYQYTHTVTETQIKESDPGKILAGGNITLNSTMLTNNDSQIVAGAILGGNIDELHNNSTKGERITADEGNQIRWYPKKKKRRLRKSKRSQGKSWSDYRPTPIKETIDLKVLAWQANTRPDTAGITISDRQTGSVQNSPTGINPISRMAGAGDVSLTNATINAITLSIPTQTNDRSLQANDRGTTVAIPTETIQLPNRDIPVDRPLVSPTGQHTEQALSSGTLTLPSRDALTEHPMLSPTSQQTEQVLPSGTVVLPNRDALAEHPTLSPTGQIERVLPPNTITLPDSGPLDERPLMLPTGQQFELALPPTTVKGQTAEPLIRIIAPETRLPDNSLYIVQPGSDSHYLVETDPKFTQYKKWLGTDYMQQQLTNDPALTHKRLGDGFYEQRLVRDQITQLTGHRYLAGHNNDEAQFKALMEAGVAFGKQQQLTPGIALSPSQMALLTSDIIWLTNRTVTLPDGTTQTVTVPQVYARVNKGDLTGDGALLSGHNVTLNSRGDITNSGTITGREVTQLTAKNLTNSGFIQGGKINLTTQQDITNLGGSIQGQDRVSVLAGRDITSASALRGEGVDRWLDRPAGIYVQNDQGTLSLKAINNVRLTASEVNNAGKDSQTEITAGRDLTLDTLRTRRTENGDWGNDNYRHLTQERDTGSQINTAGNLALRAGNNLKTTAANVNAGQQLTAQAGNNLTLDAGTASSDLVEHSKQTSKGLLSKSSVETHDEIHERRAQSTTFSGDSVTVQVGNDLNIIGSNVAGTQDVNLAAGNQLTVTTADEARHETHQRKEKKSGLMGTGGIGFTVGKASQKSTTDIDSNLSKGSTVGSSQGSVTFSAGEQLNIHGSDVVAGRDMQLAGQNVTITSAENSHTAISKTEQKQSGLTVALSGTAGSAVNTAVQTVKAANNESDSRLKALQGTKAALSGVQAVQAARLADAKGGDNKTNNNLVGVNLSYGSQSSRSEQKQHQTTQQGSSLTTGDNLNITATGKDTSTPDGDIRILGSRLQAGKDLQLNANRDIQLTSSQNTEQTTGSNSSRGGSLGVGFTAGPGGTGLNISASVNHGKGRESGDGISHNETTVDAGHTVTLNAGRDATLKGAQVSGEQITADVKRNLTLTSEQDSNRYDMKQQNVSAGASVTVGPQTDGTVSFSVGRDKIHSNFDSVQEQTGLFAGKGGYEVNVGEHTQLDGAVIASTADKAKNTLDTGTLGFGDIQNKADFKTEHQSAGFSTGGPVGSSLLSNLASNTLGGANKEGHAQSTTHAAVSDGTIAIRDKDKQQQDITTLSRDTDNAGNALSPIFDKEKEQKRLKQAQLIREISAQVIDIAGTEGSIIATKAANAKMANISEQDKADARAKLAKTSTLPPTEDDIKNQIYTTAYNQALNDSGFGTGGKYQTALQAATAAIQGLAGGNIGQALAGGASPYLAGVIKDMTTDRQTGQVDVATNTLAHAILGAVVAEASGNNALAGAAGATSGELAAQALVKHFHGEEAKISDLSEEEKQTISTLSTLAAGLAGGIAGDSTGSAVTGAQAGKNAVENNALSDIIERQLSGESQADKYQKALKQIAVAEAELKVQHCAGLSPDACSAKIDAYRAELFKGATSFGIDFVPIAGDIKSFAEAQSAIDYLAAIVGLVPVAGDAAGKAIKAAEKALTQGDVAEASKLINKASDEIQAVKALDVGSYKELKSRAVVGDKLEHDHIPSFAALKKARENELGRPLTKEETKNLYQNATAVEVPKDVHAAGPTYKGKNTPQQVQQDAENLCGAVCRDTDALRKNMIERGYEPKLVDDAVNKIIEHNSKMGVIK</sequence>
<feature type="region of interest" description="Disordered" evidence="6">
    <location>
        <begin position="4058"/>
        <end position="4114"/>
    </location>
</feature>
<dbReference type="SMART" id="SM00912">
    <property type="entry name" value="Haemagg_act"/>
    <property type="match status" value="1"/>
</dbReference>
<dbReference type="Pfam" id="PF04829">
    <property type="entry name" value="PT-VENN"/>
    <property type="match status" value="1"/>
</dbReference>
<evidence type="ECO:0000256" key="4">
    <source>
        <dbReference type="ARBA" id="ARBA00023026"/>
    </source>
</evidence>
<evidence type="ECO:0000313" key="8">
    <source>
        <dbReference type="EMBL" id="TDB57122.1"/>
    </source>
</evidence>
<evidence type="ECO:0000256" key="1">
    <source>
        <dbReference type="ARBA" id="ARBA00004219"/>
    </source>
</evidence>
<dbReference type="GO" id="GO:0003824">
    <property type="term" value="F:catalytic activity"/>
    <property type="evidence" value="ECO:0007669"/>
    <property type="project" value="UniProtKB-ARBA"/>
</dbReference>
<feature type="compositionally biased region" description="Polar residues" evidence="6">
    <location>
        <begin position="2502"/>
        <end position="2511"/>
    </location>
</feature>
<feature type="compositionally biased region" description="Gly residues" evidence="6">
    <location>
        <begin position="4076"/>
        <end position="4090"/>
    </location>
</feature>
<dbReference type="Gene3D" id="2.160.20.10">
    <property type="entry name" value="Single-stranded right-handed beta-helix, Pectin lyase-like"/>
    <property type="match status" value="1"/>
</dbReference>
<evidence type="ECO:0000256" key="6">
    <source>
        <dbReference type="SAM" id="MobiDB-lite"/>
    </source>
</evidence>
<dbReference type="EMBL" id="PUJY01000017">
    <property type="protein sequence ID" value="TDB57122.1"/>
    <property type="molecule type" value="Genomic_DNA"/>
</dbReference>
<evidence type="ECO:0000256" key="3">
    <source>
        <dbReference type="ARBA" id="ARBA00022913"/>
    </source>
</evidence>
<dbReference type="NCBIfam" id="TIGR01731">
    <property type="entry name" value="fil_hemag_20aa"/>
    <property type="match status" value="60"/>
</dbReference>
<dbReference type="InterPro" id="IPR010069">
    <property type="entry name" value="CdiA_FHA1_rpt"/>
</dbReference>
<dbReference type="InterPro" id="IPR006914">
    <property type="entry name" value="VENN_dom"/>
</dbReference>
<evidence type="ECO:0000313" key="9">
    <source>
        <dbReference type="Proteomes" id="UP000295598"/>
    </source>
</evidence>
<feature type="domain" description="Filamentous haemagglutinin FhaB/tRNA nuclease CdiA-like TPS" evidence="7">
    <location>
        <begin position="87"/>
        <end position="207"/>
    </location>
</feature>
<dbReference type="InterPro" id="IPR025157">
    <property type="entry name" value="Hemagglutinin_rpt"/>
</dbReference>
<dbReference type="InterPro" id="IPR012334">
    <property type="entry name" value="Pectin_lyas_fold"/>
</dbReference>
<dbReference type="SUPFAM" id="SSF51126">
    <property type="entry name" value="Pectin lyase-like"/>
    <property type="match status" value="1"/>
</dbReference>
<accession>A0A4R4JSR4</accession>
<feature type="compositionally biased region" description="Polar residues" evidence="6">
    <location>
        <begin position="4058"/>
        <end position="4075"/>
    </location>
</feature>
<dbReference type="PANTHER" id="PTHR34491:SF156">
    <property type="entry name" value="KINESIN MOTOR DOMAIN-CONTAINING PROTEIN"/>
    <property type="match status" value="1"/>
</dbReference>
<evidence type="ECO:0000259" key="7">
    <source>
        <dbReference type="SMART" id="SM00912"/>
    </source>
</evidence>
<feature type="compositionally biased region" description="Polar residues" evidence="6">
    <location>
        <begin position="4017"/>
        <end position="4031"/>
    </location>
</feature>
<dbReference type="InterPro" id="IPR011050">
    <property type="entry name" value="Pectin_lyase_fold/virulence"/>
</dbReference>
<keyword evidence="2" id="KW-0800">Toxin</keyword>
<keyword evidence="3" id="KW-1266">Target cell cytoplasm</keyword>
<feature type="region of interest" description="Disordered" evidence="6">
    <location>
        <begin position="3974"/>
        <end position="4035"/>
    </location>
</feature>
<feature type="region of interest" description="Disordered" evidence="6">
    <location>
        <begin position="3121"/>
        <end position="3143"/>
    </location>
</feature>
<dbReference type="InterPro" id="IPR008638">
    <property type="entry name" value="FhaB/CdiA-like_TPS"/>
</dbReference>
<keyword evidence="4" id="KW-0843">Virulence</keyword>
<feature type="compositionally biased region" description="Low complexity" evidence="6">
    <location>
        <begin position="4004"/>
        <end position="4016"/>
    </location>
</feature>
<dbReference type="Proteomes" id="UP000295598">
    <property type="component" value="Unassembled WGS sequence"/>
</dbReference>
<feature type="region of interest" description="Disordered" evidence="6">
    <location>
        <begin position="3817"/>
        <end position="3836"/>
    </location>
</feature>
<comment type="similarity">
    <text evidence="5">In the N-terminal section; belongs to the CdiA toxin family.</text>
</comment>
<dbReference type="Pfam" id="PF05860">
    <property type="entry name" value="TPS"/>
    <property type="match status" value="1"/>
</dbReference>
<gene>
    <name evidence="8" type="ORF">C5467_11815</name>
</gene>
<dbReference type="GO" id="GO:0090729">
    <property type="term" value="F:toxin activity"/>
    <property type="evidence" value="ECO:0007669"/>
    <property type="project" value="UniProtKB-KW"/>
</dbReference>
<dbReference type="InterPro" id="IPR008619">
    <property type="entry name" value="Filamentous_hemagglutn_rpt"/>
</dbReference>